<dbReference type="STRING" id="645990.SAMN00120144_2234"/>
<reference evidence="4 5" key="1">
    <citation type="submission" date="2017-04" db="EMBL/GenBank/DDBJ databases">
        <authorList>
            <person name="Afonso C.L."/>
            <person name="Miller P.J."/>
            <person name="Scott M.A."/>
            <person name="Spackman E."/>
            <person name="Goraichik I."/>
            <person name="Dimitrov K.M."/>
            <person name="Suarez D.L."/>
            <person name="Swayne D.E."/>
        </authorList>
    </citation>
    <scope>NUCLEOTIDE SEQUENCE [LARGE SCALE GENOMIC DNA]</scope>
    <source>
        <strain evidence="4 5">DSM 11622</strain>
    </source>
</reference>
<dbReference type="InterPro" id="IPR054243">
    <property type="entry name" value="DUF6970"/>
</dbReference>
<evidence type="ECO:0000313" key="5">
    <source>
        <dbReference type="Proteomes" id="UP000192266"/>
    </source>
</evidence>
<dbReference type="RefSeq" id="WP_143434713.1">
    <property type="nucleotide sequence ID" value="NZ_FWWW01000036.1"/>
</dbReference>
<accession>A0A1W1UP83</accession>
<evidence type="ECO:0000259" key="3">
    <source>
        <dbReference type="Pfam" id="PF22311"/>
    </source>
</evidence>
<dbReference type="EMBL" id="FWWW01000036">
    <property type="protein sequence ID" value="SMB82876.1"/>
    <property type="molecule type" value="Genomic_DNA"/>
</dbReference>
<evidence type="ECO:0000313" key="4">
    <source>
        <dbReference type="EMBL" id="SMB82876.1"/>
    </source>
</evidence>
<name>A0A1W1UP83_9BACT</name>
<feature type="region of interest" description="Disordered" evidence="1">
    <location>
        <begin position="35"/>
        <end position="63"/>
    </location>
</feature>
<dbReference type="PROSITE" id="PS51257">
    <property type="entry name" value="PROKAR_LIPOPROTEIN"/>
    <property type="match status" value="1"/>
</dbReference>
<feature type="region of interest" description="Disordered" evidence="1">
    <location>
        <begin position="132"/>
        <end position="155"/>
    </location>
</feature>
<protein>
    <recommendedName>
        <fullName evidence="3">DUF6970 domain-containing protein</fullName>
    </recommendedName>
</protein>
<evidence type="ECO:0000256" key="1">
    <source>
        <dbReference type="SAM" id="MobiDB-lite"/>
    </source>
</evidence>
<feature type="chain" id="PRO_5012190353" description="DUF6970 domain-containing protein" evidence="2">
    <location>
        <begin position="19"/>
        <end position="155"/>
    </location>
</feature>
<evidence type="ECO:0000256" key="2">
    <source>
        <dbReference type="SAM" id="SignalP"/>
    </source>
</evidence>
<proteinExistence type="predicted"/>
<dbReference type="Pfam" id="PF22311">
    <property type="entry name" value="DUF6970"/>
    <property type="match status" value="1"/>
</dbReference>
<sequence length="155" mass="16807">MRSALLFASLSIITLLSAGCQTGVNVTTPTDAPVSGSVYGTDTPAPTSANTVMPTPTRSSIADTTGRPAWLRERIQKILAEEPANPPVQVFRYLYNDQVVYYETAPCCDFFTTLYAADGKVICQPDGGITGKGDGRCPDFPKKRTQETLVWQDPR</sequence>
<feature type="compositionally biased region" description="Basic and acidic residues" evidence="1">
    <location>
        <begin position="133"/>
        <end position="146"/>
    </location>
</feature>
<gene>
    <name evidence="4" type="ORF">SAMN00120144_2234</name>
</gene>
<keyword evidence="2" id="KW-0732">Signal</keyword>
<organism evidence="4 5">
    <name type="scientific">Hymenobacter roseosalivarius DSM 11622</name>
    <dbReference type="NCBI Taxonomy" id="645990"/>
    <lineage>
        <taxon>Bacteria</taxon>
        <taxon>Pseudomonadati</taxon>
        <taxon>Bacteroidota</taxon>
        <taxon>Cytophagia</taxon>
        <taxon>Cytophagales</taxon>
        <taxon>Hymenobacteraceae</taxon>
        <taxon>Hymenobacter</taxon>
    </lineage>
</organism>
<feature type="compositionally biased region" description="Polar residues" evidence="1">
    <location>
        <begin position="38"/>
        <end position="63"/>
    </location>
</feature>
<dbReference type="OrthoDB" id="676710at2"/>
<keyword evidence="5" id="KW-1185">Reference proteome</keyword>
<feature type="signal peptide" evidence="2">
    <location>
        <begin position="1"/>
        <end position="18"/>
    </location>
</feature>
<feature type="domain" description="DUF6970" evidence="3">
    <location>
        <begin position="76"/>
        <end position="153"/>
    </location>
</feature>
<dbReference type="Proteomes" id="UP000192266">
    <property type="component" value="Unassembled WGS sequence"/>
</dbReference>
<dbReference type="AlphaFoldDB" id="A0A1W1UP83"/>